<organism evidence="1 2">
    <name type="scientific">Hapsidospora chrysogenum (strain ATCC 11550 / CBS 779.69 / DSM 880 / IAM 14645 / JCM 23072 / IMI 49137)</name>
    <name type="common">Acremonium chrysogenum</name>
    <dbReference type="NCBI Taxonomy" id="857340"/>
    <lineage>
        <taxon>Eukaryota</taxon>
        <taxon>Fungi</taxon>
        <taxon>Dikarya</taxon>
        <taxon>Ascomycota</taxon>
        <taxon>Pezizomycotina</taxon>
        <taxon>Sordariomycetes</taxon>
        <taxon>Hypocreomycetidae</taxon>
        <taxon>Hypocreales</taxon>
        <taxon>Bionectriaceae</taxon>
        <taxon>Hapsidospora</taxon>
    </lineage>
</organism>
<gene>
    <name evidence="1" type="ORF">ACRE_080610</name>
</gene>
<comment type="caution">
    <text evidence="1">The sequence shown here is derived from an EMBL/GenBank/DDBJ whole genome shotgun (WGS) entry which is preliminary data.</text>
</comment>
<accession>A0A086SVT7</accession>
<dbReference type="Proteomes" id="UP000029964">
    <property type="component" value="Unassembled WGS sequence"/>
</dbReference>
<reference evidence="2" key="1">
    <citation type="journal article" date="2014" name="Genome Announc.">
        <title>Genome sequence and annotation of Acremonium chrysogenum, producer of the beta-lactam antibiotic cephalosporin C.</title>
        <authorList>
            <person name="Terfehr D."/>
            <person name="Dahlmann T.A."/>
            <person name="Specht T."/>
            <person name="Zadra I."/>
            <person name="Kuernsteiner H."/>
            <person name="Kueck U."/>
        </authorList>
    </citation>
    <scope>NUCLEOTIDE SEQUENCE [LARGE SCALE GENOMIC DNA]</scope>
    <source>
        <strain evidence="2">ATCC 11550 / CBS 779.69 / DSM 880 / IAM 14645 / JCM 23072 / IMI 49137</strain>
    </source>
</reference>
<protein>
    <submittedName>
        <fullName evidence="1">Uncharacterized protein</fullName>
    </submittedName>
</protein>
<dbReference type="HOGENOM" id="CLU_2811761_0_0_1"/>
<dbReference type="AlphaFoldDB" id="A0A086SVT7"/>
<sequence length="67" mass="7716">MALALEEEESRQHMAKGMLAQDTDILREAQHIAGLMQNNRILLISWARWHVLVERESGDERSNNSQS</sequence>
<name>A0A086SVT7_HAPC1</name>
<proteinExistence type="predicted"/>
<evidence type="ECO:0000313" key="1">
    <source>
        <dbReference type="EMBL" id="KFH41219.1"/>
    </source>
</evidence>
<dbReference type="EMBL" id="JPKY01000140">
    <property type="protein sequence ID" value="KFH41219.1"/>
    <property type="molecule type" value="Genomic_DNA"/>
</dbReference>
<evidence type="ECO:0000313" key="2">
    <source>
        <dbReference type="Proteomes" id="UP000029964"/>
    </source>
</evidence>
<keyword evidence="2" id="KW-1185">Reference proteome</keyword>